<evidence type="ECO:0000313" key="1">
    <source>
        <dbReference type="EMBL" id="GJS56951.1"/>
    </source>
</evidence>
<protein>
    <submittedName>
        <fullName evidence="1">Uncharacterized protein</fullName>
    </submittedName>
</protein>
<dbReference type="EMBL" id="BQNB010008972">
    <property type="protein sequence ID" value="GJS56951.1"/>
    <property type="molecule type" value="Genomic_DNA"/>
</dbReference>
<sequence>MEMVISSNKGASENVSKEVKKTSDAPIIEDWVSDCDEDETVVLESLNVQKPKQAGKPRKTLGITTVISYKRIGTKPVLNNVKKGTSQREVRPVWTNAMRVNLQNFSNSRRNFAPTAVLTKFGLVPFSTARQSFSRTTVPVSAARSFNTAVPSVNVAKPRTNAFQKSHSPLRRPFYQQTALKNRNLNNKVNTAKVITVNTVKGKRMTSAVREQRINTIKPTTYWA</sequence>
<name>A0ABQ4WVM0_9ASTR</name>
<reference evidence="1" key="1">
    <citation type="journal article" date="2022" name="Int. J. Mol. Sci.">
        <title>Draft Genome of Tanacetum Coccineum: Genomic Comparison of Closely Related Tanacetum-Family Plants.</title>
        <authorList>
            <person name="Yamashiro T."/>
            <person name="Shiraishi A."/>
            <person name="Nakayama K."/>
            <person name="Satake H."/>
        </authorList>
    </citation>
    <scope>NUCLEOTIDE SEQUENCE</scope>
</reference>
<dbReference type="Proteomes" id="UP001151760">
    <property type="component" value="Unassembled WGS sequence"/>
</dbReference>
<proteinExistence type="predicted"/>
<organism evidence="1 2">
    <name type="scientific">Tanacetum coccineum</name>
    <dbReference type="NCBI Taxonomy" id="301880"/>
    <lineage>
        <taxon>Eukaryota</taxon>
        <taxon>Viridiplantae</taxon>
        <taxon>Streptophyta</taxon>
        <taxon>Embryophyta</taxon>
        <taxon>Tracheophyta</taxon>
        <taxon>Spermatophyta</taxon>
        <taxon>Magnoliopsida</taxon>
        <taxon>eudicotyledons</taxon>
        <taxon>Gunneridae</taxon>
        <taxon>Pentapetalae</taxon>
        <taxon>asterids</taxon>
        <taxon>campanulids</taxon>
        <taxon>Asterales</taxon>
        <taxon>Asteraceae</taxon>
        <taxon>Asteroideae</taxon>
        <taxon>Anthemideae</taxon>
        <taxon>Anthemidinae</taxon>
        <taxon>Tanacetum</taxon>
    </lineage>
</organism>
<gene>
    <name evidence="1" type="ORF">Tco_0651735</name>
</gene>
<keyword evidence="2" id="KW-1185">Reference proteome</keyword>
<evidence type="ECO:0000313" key="2">
    <source>
        <dbReference type="Proteomes" id="UP001151760"/>
    </source>
</evidence>
<comment type="caution">
    <text evidence="1">The sequence shown here is derived from an EMBL/GenBank/DDBJ whole genome shotgun (WGS) entry which is preliminary data.</text>
</comment>
<accession>A0ABQ4WVM0</accession>
<reference evidence="1" key="2">
    <citation type="submission" date="2022-01" db="EMBL/GenBank/DDBJ databases">
        <authorList>
            <person name="Yamashiro T."/>
            <person name="Shiraishi A."/>
            <person name="Satake H."/>
            <person name="Nakayama K."/>
        </authorList>
    </citation>
    <scope>NUCLEOTIDE SEQUENCE</scope>
</reference>